<evidence type="ECO:0000256" key="8">
    <source>
        <dbReference type="ARBA" id="ARBA00023315"/>
    </source>
</evidence>
<dbReference type="GO" id="GO:0005759">
    <property type="term" value="C:mitochondrial matrix"/>
    <property type="evidence" value="ECO:0007669"/>
    <property type="project" value="UniProtKB-SubCell"/>
</dbReference>
<dbReference type="Pfam" id="PF02817">
    <property type="entry name" value="E3_binding"/>
    <property type="match status" value="1"/>
</dbReference>
<evidence type="ECO:0000259" key="12">
    <source>
        <dbReference type="PROSITE" id="PS50968"/>
    </source>
</evidence>
<evidence type="ECO:0000256" key="3">
    <source>
        <dbReference type="ARBA" id="ARBA00007317"/>
    </source>
</evidence>
<comment type="similarity">
    <text evidence="3 10">Belongs to the 2-oxoacid dehydrogenase family.</text>
</comment>
<dbReference type="PANTHER" id="PTHR43178">
    <property type="entry name" value="DIHYDROLIPOAMIDE ACETYLTRANSFERASE COMPONENT OF PYRUVATE DEHYDROGENASE COMPLEX"/>
    <property type="match status" value="1"/>
</dbReference>
<comment type="subcellular location">
    <subcellularLocation>
        <location evidence="2">Mitochondrion matrix</location>
    </subcellularLocation>
</comment>
<dbReference type="Proteomes" id="UP000046395">
    <property type="component" value="Unassembled WGS sequence"/>
</dbReference>
<dbReference type="PROSITE" id="PS51826">
    <property type="entry name" value="PSBD"/>
    <property type="match status" value="1"/>
</dbReference>
<keyword evidence="8 10" id="KW-0012">Acyltransferase</keyword>
<dbReference type="GO" id="GO:0031405">
    <property type="term" value="F:lipoic acid binding"/>
    <property type="evidence" value="ECO:0007669"/>
    <property type="project" value="TreeGrafter"/>
</dbReference>
<name>A0A5S6QEF0_TRIMR</name>
<sequence length="521" mass="57353">MFAQNIRIVVRQLNSIGFQRFRGIRLSKVWAEIVPFKLTDVGEGIAEVQIKEWFVSVNDQVGEFDRLCEVQSDKASVTITSRYSGTIRRLHFAVDDIVPVGSTLVDIERADGSNDDGHIAVKLSDSSSESPKVGSQPEHDEHPLHGSVLATPAVKALARGKQVDLRNVVGSGPSGRITKEDVLSYVEKSKSSVGVHEMSFDPVAADCKVVPIRGYARTMLKSMAIASSIPHFTFSDEINVNELVALKDSLKQMPSANGAKITYMPLLVKALSLAINKCPIVNARFDEKRSNIVYQLSHNICFAVDTPDGLVAPSIKNCERKSILEIASDMDALRKKAIGGTLSHEELTGGTITLSNIGTIGGTYASPVLLPPQIAIGAIGRIQLLPRYDQQRRLQPTFVMTVSWAADHRVLDGATVAKFCNAWKEYIESPSFSEIAHATIVLAVEPSQQQHIRECKTARDVWERLEAAFEAKSRPRMMQLTRCLIDNKCSETEPIDDYVARTKRIATQLKEAGLEFKNDQG</sequence>
<keyword evidence="4 10" id="KW-0808">Transferase</keyword>
<keyword evidence="5 10" id="KW-0450">Lipoyl</keyword>
<evidence type="ECO:0000256" key="2">
    <source>
        <dbReference type="ARBA" id="ARBA00004305"/>
    </source>
</evidence>
<dbReference type="GO" id="GO:0043754">
    <property type="term" value="F:dihydrolipoamide branched chain acyltransferase activity"/>
    <property type="evidence" value="ECO:0007669"/>
    <property type="project" value="UniProtKB-EC"/>
</dbReference>
<dbReference type="WBParaSite" id="TMUE_1000005297.1">
    <property type="protein sequence ID" value="TMUE_1000005297.1"/>
    <property type="gene ID" value="WBGene00299249"/>
</dbReference>
<dbReference type="FunFam" id="3.30.559.10:FF:000007">
    <property type="entry name" value="Dihydrolipoamide acetyltransferase component of pyruvate dehydrogenase complex"/>
    <property type="match status" value="1"/>
</dbReference>
<reference evidence="15" key="1">
    <citation type="submission" date="2019-12" db="UniProtKB">
        <authorList>
            <consortium name="WormBaseParasite"/>
        </authorList>
    </citation>
    <scope>IDENTIFICATION</scope>
</reference>
<dbReference type="Gene3D" id="3.30.559.10">
    <property type="entry name" value="Chloramphenicol acetyltransferase-like domain"/>
    <property type="match status" value="1"/>
</dbReference>
<dbReference type="GO" id="GO:0005829">
    <property type="term" value="C:cytosol"/>
    <property type="evidence" value="ECO:0007669"/>
    <property type="project" value="UniProtKB-ARBA"/>
</dbReference>
<organism evidence="14 15">
    <name type="scientific">Trichuris muris</name>
    <name type="common">Mouse whipworm</name>
    <dbReference type="NCBI Taxonomy" id="70415"/>
    <lineage>
        <taxon>Eukaryota</taxon>
        <taxon>Metazoa</taxon>
        <taxon>Ecdysozoa</taxon>
        <taxon>Nematoda</taxon>
        <taxon>Enoplea</taxon>
        <taxon>Dorylaimia</taxon>
        <taxon>Trichinellida</taxon>
        <taxon>Trichuridae</taxon>
        <taxon>Trichuris</taxon>
    </lineage>
</organism>
<accession>A0A5S6QEF0</accession>
<evidence type="ECO:0000256" key="4">
    <source>
        <dbReference type="ARBA" id="ARBA00022679"/>
    </source>
</evidence>
<dbReference type="Pfam" id="PF00198">
    <property type="entry name" value="2-oxoacid_dh"/>
    <property type="match status" value="1"/>
</dbReference>
<comment type="cofactor">
    <cofactor evidence="1 10">
        <name>(R)-lipoate</name>
        <dbReference type="ChEBI" id="CHEBI:83088"/>
    </cofactor>
</comment>
<dbReference type="Pfam" id="PF00364">
    <property type="entry name" value="Biotin_lipoyl"/>
    <property type="match status" value="1"/>
</dbReference>
<feature type="domain" description="Lipoyl-binding" evidence="12">
    <location>
        <begin position="33"/>
        <end position="108"/>
    </location>
</feature>
<keyword evidence="7" id="KW-0496">Mitochondrion</keyword>
<protein>
    <recommendedName>
        <fullName evidence="10">Dihydrolipoamide acetyltransferase component of pyruvate dehydrogenase complex</fullName>
        <ecNumber evidence="10">2.3.1.-</ecNumber>
    </recommendedName>
</protein>
<dbReference type="SUPFAM" id="SSF47005">
    <property type="entry name" value="Peripheral subunit-binding domain of 2-oxo acid dehydrogenase complex"/>
    <property type="match status" value="1"/>
</dbReference>
<dbReference type="EC" id="2.3.1.-" evidence="10"/>
<evidence type="ECO:0000313" key="15">
    <source>
        <dbReference type="WBParaSite" id="TMUE_1000005297.1"/>
    </source>
</evidence>
<feature type="region of interest" description="Disordered" evidence="11">
    <location>
        <begin position="116"/>
        <end position="145"/>
    </location>
</feature>
<dbReference type="InterPro" id="IPR001078">
    <property type="entry name" value="2-oxoacid_DH_actylTfrase"/>
</dbReference>
<dbReference type="InterPro" id="IPR023213">
    <property type="entry name" value="CAT-like_dom_sf"/>
</dbReference>
<evidence type="ECO:0000256" key="9">
    <source>
        <dbReference type="ARBA" id="ARBA00051775"/>
    </source>
</evidence>
<keyword evidence="6" id="KW-0809">Transit peptide</keyword>
<dbReference type="PANTHER" id="PTHR43178:SF5">
    <property type="entry name" value="LIPOAMIDE ACYLTRANSFERASE COMPONENT OF BRANCHED-CHAIN ALPHA-KETO ACID DEHYDROGENASE COMPLEX, MITOCHONDRIAL"/>
    <property type="match status" value="1"/>
</dbReference>
<dbReference type="CDD" id="cd06849">
    <property type="entry name" value="lipoyl_domain"/>
    <property type="match status" value="1"/>
</dbReference>
<evidence type="ECO:0000256" key="7">
    <source>
        <dbReference type="ARBA" id="ARBA00023128"/>
    </source>
</evidence>
<evidence type="ECO:0000256" key="1">
    <source>
        <dbReference type="ARBA" id="ARBA00001938"/>
    </source>
</evidence>
<evidence type="ECO:0000313" key="14">
    <source>
        <dbReference type="Proteomes" id="UP000046395"/>
    </source>
</evidence>
<evidence type="ECO:0000256" key="11">
    <source>
        <dbReference type="SAM" id="MobiDB-lite"/>
    </source>
</evidence>
<dbReference type="FunFam" id="4.10.320.10:FF:000002">
    <property type="entry name" value="Dihydrolipoamide acetyltransferase component of pyruvate dehydrogenase complex"/>
    <property type="match status" value="1"/>
</dbReference>
<dbReference type="InterPro" id="IPR003016">
    <property type="entry name" value="2-oxoA_DH_lipoyl-BS"/>
</dbReference>
<dbReference type="AlphaFoldDB" id="A0A5S6QEF0"/>
<dbReference type="PROSITE" id="PS00189">
    <property type="entry name" value="LIPOYL"/>
    <property type="match status" value="1"/>
</dbReference>
<dbReference type="Gene3D" id="2.40.50.100">
    <property type="match status" value="1"/>
</dbReference>
<dbReference type="STRING" id="70415.A0A5S6QEF0"/>
<feature type="domain" description="Peripheral subunit-binding (PSBD)" evidence="13">
    <location>
        <begin position="149"/>
        <end position="186"/>
    </location>
</feature>
<proteinExistence type="inferred from homology"/>
<dbReference type="PROSITE" id="PS50968">
    <property type="entry name" value="BIOTINYL_LIPOYL"/>
    <property type="match status" value="1"/>
</dbReference>
<dbReference type="InterPro" id="IPR004167">
    <property type="entry name" value="PSBD"/>
</dbReference>
<dbReference type="SUPFAM" id="SSF51230">
    <property type="entry name" value="Single hybrid motif"/>
    <property type="match status" value="1"/>
</dbReference>
<comment type="catalytic activity">
    <reaction evidence="9">
        <text>N(6)-[(R)-dihydrolipoyl]-L-lysyl-[protein] + 2-methylpropanoyl-CoA = N(6)-[(R)-S(8)-2-methylpropanoyldihydrolipoyl]-L-lysyl-[protein] + CoA</text>
        <dbReference type="Rhea" id="RHEA:18865"/>
        <dbReference type="Rhea" id="RHEA-COMP:10475"/>
        <dbReference type="Rhea" id="RHEA-COMP:10497"/>
        <dbReference type="ChEBI" id="CHEBI:57287"/>
        <dbReference type="ChEBI" id="CHEBI:57338"/>
        <dbReference type="ChEBI" id="CHEBI:83100"/>
        <dbReference type="ChEBI" id="CHEBI:83142"/>
        <dbReference type="EC" id="2.3.1.168"/>
    </reaction>
    <physiologicalReaction direction="left-to-right" evidence="9">
        <dbReference type="Rhea" id="RHEA:18866"/>
    </physiologicalReaction>
</comment>
<keyword evidence="14" id="KW-1185">Reference proteome</keyword>
<evidence type="ECO:0000256" key="10">
    <source>
        <dbReference type="RuleBase" id="RU003423"/>
    </source>
</evidence>
<dbReference type="Pfam" id="PF14223">
    <property type="entry name" value="Retrotran_gag_2"/>
    <property type="match status" value="1"/>
</dbReference>
<evidence type="ECO:0000259" key="13">
    <source>
        <dbReference type="PROSITE" id="PS51826"/>
    </source>
</evidence>
<dbReference type="InterPro" id="IPR036625">
    <property type="entry name" value="E3-bd_dom_sf"/>
</dbReference>
<dbReference type="GO" id="GO:0016407">
    <property type="term" value="F:acetyltransferase activity"/>
    <property type="evidence" value="ECO:0007669"/>
    <property type="project" value="TreeGrafter"/>
</dbReference>
<dbReference type="InterPro" id="IPR000089">
    <property type="entry name" value="Biotin_lipoyl"/>
</dbReference>
<evidence type="ECO:0000256" key="6">
    <source>
        <dbReference type="ARBA" id="ARBA00022946"/>
    </source>
</evidence>
<dbReference type="InterPro" id="IPR050743">
    <property type="entry name" value="2-oxoacid_DH_E2_comp"/>
</dbReference>
<dbReference type="FunFam" id="2.40.50.100:FF:000013">
    <property type="entry name" value="Dihydrolipoamide acetyltransferase component of pyruvate dehydrogenase complex"/>
    <property type="match status" value="1"/>
</dbReference>
<evidence type="ECO:0000256" key="5">
    <source>
        <dbReference type="ARBA" id="ARBA00022823"/>
    </source>
</evidence>
<dbReference type="InterPro" id="IPR011053">
    <property type="entry name" value="Single_hybrid_motif"/>
</dbReference>
<dbReference type="SUPFAM" id="SSF52777">
    <property type="entry name" value="CoA-dependent acyltransferases"/>
    <property type="match status" value="1"/>
</dbReference>
<dbReference type="Gene3D" id="4.10.320.10">
    <property type="entry name" value="E3-binding domain"/>
    <property type="match status" value="1"/>
</dbReference>